<dbReference type="AlphaFoldDB" id="A0A292YEH0"/>
<keyword evidence="1" id="KW-0472">Membrane</keyword>
<sequence length="85" mass="9608">MVMIILLALLALIVSFGVGFILNMLTKFWMSSGIAFLALFVYIMLKVEQSLQLVDWILLLLVAFGAFASAFAIRTLKNRGFRMFQ</sequence>
<dbReference type="OrthoDB" id="2382309at2"/>
<evidence type="ECO:0000256" key="1">
    <source>
        <dbReference type="SAM" id="Phobius"/>
    </source>
</evidence>
<dbReference type="EMBL" id="BDUF01000106">
    <property type="protein sequence ID" value="GAX91572.1"/>
    <property type="molecule type" value="Genomic_DNA"/>
</dbReference>
<dbReference type="Proteomes" id="UP000217785">
    <property type="component" value="Unassembled WGS sequence"/>
</dbReference>
<feature type="transmembrane region" description="Helical" evidence="1">
    <location>
        <begin position="27"/>
        <end position="45"/>
    </location>
</feature>
<name>A0A292YEH0_9BACL</name>
<reference evidence="3" key="1">
    <citation type="submission" date="2017-07" db="EMBL/GenBank/DDBJ databases">
        <title>Draft genome sequence of Effusibacillus lacus strain skLN1.</title>
        <authorList>
            <person name="Watanabe M."/>
            <person name="Kojima H."/>
            <person name="Fukui M."/>
        </authorList>
    </citation>
    <scope>NUCLEOTIDE SEQUENCE [LARGE SCALE GENOMIC DNA]</scope>
    <source>
        <strain evidence="3">skLN1</strain>
    </source>
</reference>
<organism evidence="2 3">
    <name type="scientific">Effusibacillus lacus</name>
    <dbReference type="NCBI Taxonomy" id="1348429"/>
    <lineage>
        <taxon>Bacteria</taxon>
        <taxon>Bacillati</taxon>
        <taxon>Bacillota</taxon>
        <taxon>Bacilli</taxon>
        <taxon>Bacillales</taxon>
        <taxon>Alicyclobacillaceae</taxon>
        <taxon>Effusibacillus</taxon>
    </lineage>
</organism>
<keyword evidence="1" id="KW-0812">Transmembrane</keyword>
<comment type="caution">
    <text evidence="2">The sequence shown here is derived from an EMBL/GenBank/DDBJ whole genome shotgun (WGS) entry which is preliminary data.</text>
</comment>
<accession>A0A292YEH0</accession>
<feature type="transmembrane region" description="Helical" evidence="1">
    <location>
        <begin position="57"/>
        <end position="76"/>
    </location>
</feature>
<keyword evidence="3" id="KW-1185">Reference proteome</keyword>
<evidence type="ECO:0000313" key="2">
    <source>
        <dbReference type="EMBL" id="GAX91572.1"/>
    </source>
</evidence>
<gene>
    <name evidence="2" type="ORF">EFBL_3262</name>
</gene>
<keyword evidence="1" id="KW-1133">Transmembrane helix</keyword>
<evidence type="ECO:0000313" key="3">
    <source>
        <dbReference type="Proteomes" id="UP000217785"/>
    </source>
</evidence>
<dbReference type="RefSeq" id="WP_096183513.1">
    <property type="nucleotide sequence ID" value="NZ_BDUF01000106.1"/>
</dbReference>
<proteinExistence type="predicted"/>
<protein>
    <submittedName>
        <fullName evidence="2">Uncharacterized protein</fullName>
    </submittedName>
</protein>